<accession>A0A7S7RFI0</accession>
<dbReference type="VEuPathDB" id="CryptoDB:CPATCC_0011370"/>
<dbReference type="Proteomes" id="UP000593906">
    <property type="component" value="Chromosome 7"/>
</dbReference>
<dbReference type="Gene3D" id="2.40.50.770">
    <property type="entry name" value="RecQ-mediated genome instability protein Rmi1, C-terminal domain"/>
    <property type="match status" value="1"/>
</dbReference>
<dbReference type="InterPro" id="IPR013894">
    <property type="entry name" value="RMI1_OB"/>
</dbReference>
<sequence length="523" mass="59943">MSENLIEHILKDLQIQVCEEVEKLLEPFKEDYDDYSDKLLKLLLSVDLSKIIKKGSLPLDIHSLHKINLKGVHLLQLIEAEDVSKAKSRNRFYFNSDLSKMEQVSITTPSKNRMMKLILTDGTNVCSAMEYRYMPELDEFISFWCKYTEHIEKNGDSNQRDNNAHILVLLSGEPEIKRGVMLLLPGMLTFIMHKDAEQSVHDRVKKLNENIGEKSTSNSSSSILSENLVKKPIKTPEGILDIRSYSNFVITNSGLKEKKDNQIFEENYKVISNQKALNQVNSDSFLSNSLIEDELLLEKLEIKDECFIEPDNSNSDSNSVIEIFPKSIEEKENEILDVGIVDDLQGYFDFENYADIEIREDLEYQDENFEGLNSYYPDINNNHEFNLSEAPSVLQTNSESLNEIDHPQNEDELVIWVEAVVINSRRSVNSDEMLLELGIHYPIPLPKPWDELLLEDVCLTRQVAERILSIENNEGSSECSNPNFTIDNLLLYVRFIQGNICLNASFDSSNKLKIVNLVGFVPT</sequence>
<evidence type="ECO:0000259" key="1">
    <source>
        <dbReference type="Pfam" id="PF08585"/>
    </source>
</evidence>
<dbReference type="AlphaFoldDB" id="A0A7S7RFI0"/>
<protein>
    <recommendedName>
        <fullName evidence="1">RecQ mediated genome instability protein 1 OB-fold domain-containing protein</fullName>
    </recommendedName>
</protein>
<reference evidence="2 3" key="1">
    <citation type="submission" date="2019-09" db="EMBL/GenBank/DDBJ databases">
        <title>Consistent, comparative and evidence-based genome assembly and annotation for Cryptosporidium parvum, C. hominis and C. tyzzeri.</title>
        <authorList>
            <person name="Baptista R.P."/>
            <person name="Li Y."/>
            <person name="Sateriale A."/>
            <person name="Ansell B."/>
            <person name="Jex A."/>
            <person name="Sanders M."/>
            <person name="Brooks K."/>
            <person name="Tracey A."/>
            <person name="Berriman M."/>
            <person name="Striepen B."/>
            <person name="Cotton J.A."/>
            <person name="Kissinger J.C."/>
        </authorList>
    </citation>
    <scope>NUCLEOTIDE SEQUENCE [LARGE SCALE GENOMIC DNA]</scope>
    <source>
        <strain evidence="2 3">IOWA-ATCC</strain>
    </source>
</reference>
<proteinExistence type="predicted"/>
<dbReference type="Pfam" id="PF08585">
    <property type="entry name" value="RMI1_N_C"/>
    <property type="match status" value="1"/>
</dbReference>
<gene>
    <name evidence="2" type="ORF">CPATCC_003774</name>
</gene>
<name>A0A7S7RFI0_CRYPV</name>
<evidence type="ECO:0000313" key="3">
    <source>
        <dbReference type="Proteomes" id="UP000593906"/>
    </source>
</evidence>
<dbReference type="EMBL" id="CP044416">
    <property type="protein sequence ID" value="QOY40869.1"/>
    <property type="molecule type" value="Genomic_DNA"/>
</dbReference>
<organism evidence="2 3">
    <name type="scientific">Cryptosporidium parvum</name>
    <dbReference type="NCBI Taxonomy" id="5807"/>
    <lineage>
        <taxon>Eukaryota</taxon>
        <taxon>Sar</taxon>
        <taxon>Alveolata</taxon>
        <taxon>Apicomplexa</taxon>
        <taxon>Conoidasida</taxon>
        <taxon>Coccidia</taxon>
        <taxon>Eucoccidiorida</taxon>
        <taxon>Eimeriorina</taxon>
        <taxon>Cryptosporidiidae</taxon>
        <taxon>Cryptosporidium</taxon>
    </lineage>
</organism>
<feature type="domain" description="RecQ mediated genome instability protein 1 OB-fold" evidence="1">
    <location>
        <begin position="58"/>
        <end position="139"/>
    </location>
</feature>
<evidence type="ECO:0000313" key="2">
    <source>
        <dbReference type="EMBL" id="QOY40869.1"/>
    </source>
</evidence>
<dbReference type="InterPro" id="IPR042470">
    <property type="entry name" value="RMI1_N_C_sf"/>
</dbReference>
<dbReference type="OMA" id="HCNEENI"/>
<dbReference type="SMART" id="SM01161">
    <property type="entry name" value="DUF1767"/>
    <property type="match status" value="1"/>
</dbReference>